<comment type="caution">
    <text evidence="2">The sequence shown here is derived from an EMBL/GenBank/DDBJ whole genome shotgun (WGS) entry which is preliminary data.</text>
</comment>
<feature type="compositionally biased region" description="Basic and acidic residues" evidence="1">
    <location>
        <begin position="536"/>
        <end position="549"/>
    </location>
</feature>
<reference evidence="2 3" key="1">
    <citation type="submission" date="2024-02" db="EMBL/GenBank/DDBJ databases">
        <authorList>
            <person name="Chen Y."/>
            <person name="Shah S."/>
            <person name="Dougan E. K."/>
            <person name="Thang M."/>
            <person name="Chan C."/>
        </authorList>
    </citation>
    <scope>NUCLEOTIDE SEQUENCE [LARGE SCALE GENOMIC DNA]</scope>
</reference>
<feature type="region of interest" description="Disordered" evidence="1">
    <location>
        <begin position="395"/>
        <end position="440"/>
    </location>
</feature>
<feature type="compositionally biased region" description="Basic and acidic residues" evidence="1">
    <location>
        <begin position="909"/>
        <end position="941"/>
    </location>
</feature>
<dbReference type="Gene3D" id="3.40.50.150">
    <property type="entry name" value="Vaccinia Virus protein VP39"/>
    <property type="match status" value="1"/>
</dbReference>
<dbReference type="EMBL" id="CAXAMN010001703">
    <property type="protein sequence ID" value="CAK8995842.1"/>
    <property type="molecule type" value="Genomic_DNA"/>
</dbReference>
<name>A0ABP0I2Q2_9DINO</name>
<dbReference type="Proteomes" id="UP001642484">
    <property type="component" value="Unassembled WGS sequence"/>
</dbReference>
<feature type="compositionally biased region" description="Basic and acidic residues" evidence="1">
    <location>
        <begin position="702"/>
        <end position="872"/>
    </location>
</feature>
<gene>
    <name evidence="2" type="ORF">CCMP2556_LOCUS4197</name>
</gene>
<feature type="compositionally biased region" description="Basic and acidic residues" evidence="1">
    <location>
        <begin position="416"/>
        <end position="440"/>
    </location>
</feature>
<feature type="region of interest" description="Disordered" evidence="1">
    <location>
        <begin position="700"/>
        <end position="951"/>
    </location>
</feature>
<evidence type="ECO:0000313" key="2">
    <source>
        <dbReference type="EMBL" id="CAK8995842.1"/>
    </source>
</evidence>
<evidence type="ECO:0000313" key="3">
    <source>
        <dbReference type="Proteomes" id="UP001642484"/>
    </source>
</evidence>
<feature type="region of interest" description="Disordered" evidence="1">
    <location>
        <begin position="530"/>
        <end position="598"/>
    </location>
</feature>
<evidence type="ECO:0000256" key="1">
    <source>
        <dbReference type="SAM" id="MobiDB-lite"/>
    </source>
</evidence>
<organism evidence="2 3">
    <name type="scientific">Durusdinium trenchii</name>
    <dbReference type="NCBI Taxonomy" id="1381693"/>
    <lineage>
        <taxon>Eukaryota</taxon>
        <taxon>Sar</taxon>
        <taxon>Alveolata</taxon>
        <taxon>Dinophyceae</taxon>
        <taxon>Suessiales</taxon>
        <taxon>Symbiodiniaceae</taxon>
        <taxon>Durusdinium</taxon>
    </lineage>
</organism>
<feature type="compositionally biased region" description="Polar residues" evidence="1">
    <location>
        <begin position="562"/>
        <end position="576"/>
    </location>
</feature>
<dbReference type="SUPFAM" id="SSF53335">
    <property type="entry name" value="S-adenosyl-L-methionine-dependent methyltransferases"/>
    <property type="match status" value="1"/>
</dbReference>
<accession>A0ABP0I2Q2</accession>
<feature type="compositionally biased region" description="Acidic residues" evidence="1">
    <location>
        <begin position="395"/>
        <end position="411"/>
    </location>
</feature>
<sequence>MCSGAGTAESSRAVIESIVQKYPLPHSDLEMNIQTVALWEYAANCNQLLFDNHRWCTDTIGRDHPMPHFFGDILGLNPGGTFNAADSYKIKKQRIKESELMEYQLCNTHSWSDSESEYCCVPGAHFGCSGLPCTDMSRAGKRKKRSGPTNSIYMTHGKYTEAKKELDMLMVEETHPSYDLYQLFFTTQDTGHGGVARNRTYVIASHRELTSCIYDPDIMKDKIAKRVSGQVRTVPSDYFLAQQVEVELEARALAEKRSVQYRPYAADLSYLLTKREKQALETYKRLYEEEYAGCATDNPDLVVFLGDNPNCWRTWSAKSKSIPTFRRNSKTGLMWCPYLRRFMVAREKLAALGWPVSELIAANMQCKPVPAQDILRAADLAGNAMHFTTWGADEEIEESSDEEEEGSDDESSGSSSDEKKDEKKDAGKDAKGKKPKGEIRSDLLKEYENLGRPGAGMTVLDMIRKVEAEMSRHLEFQIEKGQSGQMILTCGKSKVTLPKNSWKNQIYKEQSGIPFISDGKKSVRCIDFFQDDTDEKETPDKPTAKKPKTEFAPLNVPLPGTPASSAQPGTPLTVTGTPKGGGSEPELTPDGADKTKTTGEKKPVCACNYFREGMVDGYTVFTSVQDSKTWVLFHGGEEIQVSEIDGSSDWKLVANTKSGKHEGEVFLHSPSGSGKPQWVTRLKFDTMSKELFNKIQALVKQSKKDVADAKKKEEEDEAKKKKDEDEAKKKKDEEDAAKKKDEEDAAKKKKDEEEAKAKAAEAQDQAAKEKAAEEKKRKHDEAVAAELERQKKQKEDSDAKAAEEETKRKEAEKQREEEEEKRKLKMQELENKIKQMQELEQKQKEDAAEWQKKMQQELREQIQREMEEKKQTQDTSSPKPEPTEAEVKLPSASAAVKPADDEVVEVEEDEKKAAAAKEDDKKKKAEEAAKIKANREDAKEKRAAKKKVVPP</sequence>
<feature type="compositionally biased region" description="Basic residues" evidence="1">
    <location>
        <begin position="942"/>
        <end position="951"/>
    </location>
</feature>
<proteinExistence type="predicted"/>
<dbReference type="PANTHER" id="PTHR13595">
    <property type="entry name" value="ARL6IP4 PROTEIN"/>
    <property type="match status" value="1"/>
</dbReference>
<protein>
    <submittedName>
        <fullName evidence="2">Uncharacterized protein</fullName>
    </submittedName>
</protein>
<dbReference type="InterPro" id="IPR029063">
    <property type="entry name" value="SAM-dependent_MTases_sf"/>
</dbReference>
<keyword evidence="3" id="KW-1185">Reference proteome</keyword>